<evidence type="ECO:0000256" key="4">
    <source>
        <dbReference type="PROSITE-ProRule" id="PRU00175"/>
    </source>
</evidence>
<gene>
    <name evidence="9" type="ORF">AB675_7969</name>
</gene>
<dbReference type="OrthoDB" id="428974at2759"/>
<dbReference type="InterPro" id="IPR000387">
    <property type="entry name" value="Tyr_Pase_dom"/>
</dbReference>
<dbReference type="InterPro" id="IPR016130">
    <property type="entry name" value="Tyr_Pase_AS"/>
</dbReference>
<organism evidence="9 10">
    <name type="scientific">Cyphellophora attinorum</name>
    <dbReference type="NCBI Taxonomy" id="1664694"/>
    <lineage>
        <taxon>Eukaryota</taxon>
        <taxon>Fungi</taxon>
        <taxon>Dikarya</taxon>
        <taxon>Ascomycota</taxon>
        <taxon>Pezizomycotina</taxon>
        <taxon>Eurotiomycetes</taxon>
        <taxon>Chaetothyriomycetidae</taxon>
        <taxon>Chaetothyriales</taxon>
        <taxon>Cyphellophoraceae</taxon>
        <taxon>Cyphellophora</taxon>
    </lineage>
</organism>
<dbReference type="Gene3D" id="2.30.130.40">
    <property type="entry name" value="LON domain-like"/>
    <property type="match status" value="1"/>
</dbReference>
<dbReference type="PROSITE" id="PS00518">
    <property type="entry name" value="ZF_RING_1"/>
    <property type="match status" value="1"/>
</dbReference>
<proteinExistence type="predicted"/>
<sequence>MSKVMDTIKTYIAEYKTRNSETPILLDEKLSMPRIADTAMDVMPRSRVLHGGKLVSTFSMADMGELNYFSDVAYGSIIDGAEDRVEALDVAVMQNLKEVVRAELECQVCYAVMLDPLTTTCGHTFCRRCVARVLDHANLCPICRRRLPMAPGLQQESSNKRITYIIEGLLPDLLAARKLMMAEEDAIDEESHMPLFPCTLAFPMMPTFLHIFEPRYRLMIRRAIEGGSRKFGMLMYNHRQEPQGELGPVHFMQYGTVLYVDRIEMLPDGRSLIETRGMYRFKTLQAGMTDGYHTGHIQRVDDIPIADEEAIEARETTQVYTNPEDPATKIKKMTTQQLLEYGLTFTAGARSRSAPWLHQRVLAAYGQAPSDPALFPYWFASVLPIAEEEKYQLLPATSVRQRLQITARWIQRLEAQRCWNGIRRSDWLKNKANRKNPRLIPNLHPSQTGVPCDHPPQTHQIQIQNQIHQNKNRTNHSHGCSYAVWRDSRPSVDIDPGYDDDDPPLLKAHSSVQSYTTPFAKYEAVRVFYRPHTHKDKLQAIADLPLLVFIHGLGGSLSQFASLLGSLVNTGPCFGLDVPGHGLSKFSPQNFEAYETSALKVLWRTAIAQACAEHGHKSVVLIGHSYGSSIAALLATDTKFKVKVDGIVAICPKATPPSQADCMKARLFLSLPDSFIDGFRWYDKRGGIDSKSVMRFVGQDAGIDLRKLQLKYNAASKTPVWKRMATGALPHYDARGNAFGGLPGKETWSRVHVPLFLIAGEGDTVTKPAEVTNIASFLHVRSSTKPIATGSKAIPSADAAPFGGNEDKTASDTAAGTLPDSTTTSTGSSSVLKAATLPFPAGHALVYDHRTYRTLAGLIEDFLTSHISPHLSLGWQLQQLTTTGKWDVKNLEKWQRTQAVSGPIGPNNLFRALKTLREQDESHTPKKFVEQWRDKIYAVVDISHDAPIYSTRTLEEGGIQYHKFPTVSKIPPTAVEVRDFIALIDRLRTEMKDKGEEAKGKAIAVHCHYGYNRTGFFVAAYLIEREGYGVQRALDEFREAKAPGIRHDHFVDALWVRYTVGLRRAETVEVEDSEG</sequence>
<dbReference type="Pfam" id="PF02190">
    <property type="entry name" value="LON_substr_bdg"/>
    <property type="match status" value="1"/>
</dbReference>
<dbReference type="Gene3D" id="3.40.50.1820">
    <property type="entry name" value="alpha/beta hydrolase"/>
    <property type="match status" value="1"/>
</dbReference>
<dbReference type="Pfam" id="PF00782">
    <property type="entry name" value="DSPc"/>
    <property type="match status" value="1"/>
</dbReference>
<evidence type="ECO:0000259" key="8">
    <source>
        <dbReference type="PROSITE" id="PS51787"/>
    </source>
</evidence>
<dbReference type="CDD" id="cd16514">
    <property type="entry name" value="RING-HC_LONFs_rpt2"/>
    <property type="match status" value="1"/>
</dbReference>
<dbReference type="InterPro" id="IPR013083">
    <property type="entry name" value="Znf_RING/FYVE/PHD"/>
</dbReference>
<feature type="domain" description="Tyrosine specific protein phosphatases" evidence="6">
    <location>
        <begin position="978"/>
        <end position="1041"/>
    </location>
</feature>
<name>A0A0N0NN87_9EURO</name>
<dbReference type="InterPro" id="IPR046336">
    <property type="entry name" value="Lon_prtase_N_sf"/>
</dbReference>
<dbReference type="GO" id="GO:0061630">
    <property type="term" value="F:ubiquitin protein ligase activity"/>
    <property type="evidence" value="ECO:0007669"/>
    <property type="project" value="TreeGrafter"/>
</dbReference>
<dbReference type="InterPro" id="IPR017907">
    <property type="entry name" value="Znf_RING_CS"/>
</dbReference>
<dbReference type="STRING" id="1664694.A0A0N0NN87"/>
<dbReference type="SMART" id="SM00184">
    <property type="entry name" value="RING"/>
    <property type="match status" value="1"/>
</dbReference>
<dbReference type="PANTHER" id="PTHR23327">
    <property type="entry name" value="RING FINGER PROTEIN 127"/>
    <property type="match status" value="1"/>
</dbReference>
<dbReference type="VEuPathDB" id="FungiDB:AB675_7969"/>
<dbReference type="InterPro" id="IPR029021">
    <property type="entry name" value="Prot-tyrosine_phosphatase-like"/>
</dbReference>
<evidence type="ECO:0000313" key="10">
    <source>
        <dbReference type="Proteomes" id="UP000038010"/>
    </source>
</evidence>
<dbReference type="Gene3D" id="3.30.40.10">
    <property type="entry name" value="Zinc/RING finger domain, C3HC4 (zinc finger)"/>
    <property type="match status" value="1"/>
</dbReference>
<dbReference type="Proteomes" id="UP000038010">
    <property type="component" value="Unassembled WGS sequence"/>
</dbReference>
<dbReference type="InterPro" id="IPR000073">
    <property type="entry name" value="AB_hydrolase_1"/>
</dbReference>
<keyword evidence="10" id="KW-1185">Reference proteome</keyword>
<dbReference type="PANTHER" id="PTHR23327:SF42">
    <property type="entry name" value="LON PEPTIDASE N-TERMINAL DOMAIN AND RING FINGER PROTEIN C14F5.10C"/>
    <property type="match status" value="1"/>
</dbReference>
<evidence type="ECO:0000259" key="7">
    <source>
        <dbReference type="PROSITE" id="PS50089"/>
    </source>
</evidence>
<evidence type="ECO:0000313" key="9">
    <source>
        <dbReference type="EMBL" id="KPI41238.1"/>
    </source>
</evidence>
<dbReference type="InterPro" id="IPR001841">
    <property type="entry name" value="Znf_RING"/>
</dbReference>
<dbReference type="SMART" id="SM00464">
    <property type="entry name" value="LON"/>
    <property type="match status" value="1"/>
</dbReference>
<dbReference type="FunFam" id="3.90.190.10:FF:000090">
    <property type="entry name" value="Dual specificity phosphatase catalytic domain protein"/>
    <property type="match status" value="1"/>
</dbReference>
<dbReference type="Gene3D" id="3.90.190.10">
    <property type="entry name" value="Protein tyrosine phosphatase superfamily"/>
    <property type="match status" value="1"/>
</dbReference>
<accession>A0A0N0NN87</accession>
<feature type="region of interest" description="Disordered" evidence="5">
    <location>
        <begin position="789"/>
        <end position="829"/>
    </location>
</feature>
<dbReference type="GeneID" id="28740256"/>
<dbReference type="InterPro" id="IPR029058">
    <property type="entry name" value="AB_hydrolase_fold"/>
</dbReference>
<dbReference type="SUPFAM" id="SSF57850">
    <property type="entry name" value="RING/U-box"/>
    <property type="match status" value="1"/>
</dbReference>
<evidence type="ECO:0000259" key="6">
    <source>
        <dbReference type="PROSITE" id="PS50056"/>
    </source>
</evidence>
<evidence type="ECO:0000256" key="1">
    <source>
        <dbReference type="ARBA" id="ARBA00022723"/>
    </source>
</evidence>
<keyword evidence="3" id="KW-0862">Zinc</keyword>
<protein>
    <submittedName>
        <fullName evidence="9">LON peptidase N-terminal domain and RING finger protein 1</fullName>
    </submittedName>
</protein>
<dbReference type="SUPFAM" id="SSF52799">
    <property type="entry name" value="(Phosphotyrosine protein) phosphatases II"/>
    <property type="match status" value="1"/>
</dbReference>
<dbReference type="RefSeq" id="XP_018001201.1">
    <property type="nucleotide sequence ID" value="XM_018148376.1"/>
</dbReference>
<dbReference type="PROSITE" id="PS51787">
    <property type="entry name" value="LON_N"/>
    <property type="match status" value="1"/>
</dbReference>
<dbReference type="SUPFAM" id="SSF88697">
    <property type="entry name" value="PUA domain-like"/>
    <property type="match status" value="1"/>
</dbReference>
<keyword evidence="1" id="KW-0479">Metal-binding</keyword>
<dbReference type="PROSITE" id="PS50056">
    <property type="entry name" value="TYR_PHOSPHATASE_2"/>
    <property type="match status" value="1"/>
</dbReference>
<dbReference type="Pfam" id="PF13923">
    <property type="entry name" value="zf-C3HC4_2"/>
    <property type="match status" value="1"/>
</dbReference>
<evidence type="ECO:0000256" key="2">
    <source>
        <dbReference type="ARBA" id="ARBA00022771"/>
    </source>
</evidence>
<comment type="caution">
    <text evidence="9">The sequence shown here is derived from an EMBL/GenBank/DDBJ whole genome shotgun (WGS) entry which is preliminary data.</text>
</comment>
<evidence type="ECO:0000256" key="3">
    <source>
        <dbReference type="ARBA" id="ARBA00022833"/>
    </source>
</evidence>
<feature type="domain" description="RING-type" evidence="7">
    <location>
        <begin position="106"/>
        <end position="144"/>
    </location>
</feature>
<dbReference type="GO" id="GO:0008270">
    <property type="term" value="F:zinc ion binding"/>
    <property type="evidence" value="ECO:0007669"/>
    <property type="project" value="UniProtKB-KW"/>
</dbReference>
<dbReference type="PROSITE" id="PS50089">
    <property type="entry name" value="ZF_RING_2"/>
    <property type="match status" value="1"/>
</dbReference>
<dbReference type="Pfam" id="PF00561">
    <property type="entry name" value="Abhydrolase_1"/>
    <property type="match status" value="1"/>
</dbReference>
<dbReference type="Gene3D" id="1.20.58.1480">
    <property type="match status" value="1"/>
</dbReference>
<dbReference type="AlphaFoldDB" id="A0A0N0NN87"/>
<dbReference type="InterPro" id="IPR000340">
    <property type="entry name" value="Dual-sp_phosphatase_cat-dom"/>
</dbReference>
<dbReference type="PROSITE" id="PS00383">
    <property type="entry name" value="TYR_PHOSPHATASE_1"/>
    <property type="match status" value="1"/>
</dbReference>
<keyword evidence="2 4" id="KW-0863">Zinc-finger</keyword>
<dbReference type="InterPro" id="IPR003111">
    <property type="entry name" value="Lon_prtase_N"/>
</dbReference>
<dbReference type="InterPro" id="IPR015947">
    <property type="entry name" value="PUA-like_sf"/>
</dbReference>
<feature type="domain" description="Lon N-terminal" evidence="8">
    <location>
        <begin position="190"/>
        <end position="414"/>
    </location>
</feature>
<dbReference type="EMBL" id="LFJN01000010">
    <property type="protein sequence ID" value="KPI41238.1"/>
    <property type="molecule type" value="Genomic_DNA"/>
</dbReference>
<dbReference type="SUPFAM" id="SSF53474">
    <property type="entry name" value="alpha/beta-Hydrolases"/>
    <property type="match status" value="1"/>
</dbReference>
<reference evidence="9 10" key="1">
    <citation type="submission" date="2015-06" db="EMBL/GenBank/DDBJ databases">
        <title>Draft genome of the ant-associated black yeast Phialophora attae CBS 131958.</title>
        <authorList>
            <person name="Moreno L.F."/>
            <person name="Stielow B.J."/>
            <person name="de Hoog S."/>
            <person name="Vicente V.A."/>
            <person name="Weiss V.A."/>
            <person name="de Vries M."/>
            <person name="Cruz L.M."/>
            <person name="Souza E.M."/>
        </authorList>
    </citation>
    <scope>NUCLEOTIDE SEQUENCE [LARGE SCALE GENOMIC DNA]</scope>
    <source>
        <strain evidence="9 10">CBS 131958</strain>
    </source>
</reference>
<evidence type="ECO:0000256" key="5">
    <source>
        <dbReference type="SAM" id="MobiDB-lite"/>
    </source>
</evidence>